<dbReference type="Pfam" id="PF00669">
    <property type="entry name" value="Flagellin_N"/>
    <property type="match status" value="1"/>
</dbReference>
<keyword evidence="2" id="KW-0969">Cilium</keyword>
<dbReference type="AlphaFoldDB" id="A0A1H1W6M9"/>
<proteinExistence type="predicted"/>
<dbReference type="STRING" id="412690.SAMN04489834_2451"/>
<feature type="domain" description="Flagellin N-terminal" evidence="1">
    <location>
        <begin position="7"/>
        <end position="142"/>
    </location>
</feature>
<organism evidence="2 3">
    <name type="scientific">Microterricola viridarii</name>
    <dbReference type="NCBI Taxonomy" id="412690"/>
    <lineage>
        <taxon>Bacteria</taxon>
        <taxon>Bacillati</taxon>
        <taxon>Actinomycetota</taxon>
        <taxon>Actinomycetes</taxon>
        <taxon>Micrococcales</taxon>
        <taxon>Microbacteriaceae</taxon>
        <taxon>Microterricola</taxon>
    </lineage>
</organism>
<dbReference type="OrthoDB" id="9758307at2"/>
<dbReference type="SUPFAM" id="SSF64518">
    <property type="entry name" value="Phase 1 flagellin"/>
    <property type="match status" value="1"/>
</dbReference>
<keyword evidence="2" id="KW-0966">Cell projection</keyword>
<dbReference type="InterPro" id="IPR001492">
    <property type="entry name" value="Flagellin"/>
</dbReference>
<evidence type="ECO:0000259" key="1">
    <source>
        <dbReference type="Pfam" id="PF00669"/>
    </source>
</evidence>
<name>A0A1H1W6M9_9MICO</name>
<protein>
    <submittedName>
        <fullName evidence="2">Flagellar hook-associated protein 3 FlgL</fullName>
    </submittedName>
</protein>
<dbReference type="InterPro" id="IPR001029">
    <property type="entry name" value="Flagellin_N"/>
</dbReference>
<dbReference type="GO" id="GO:0005198">
    <property type="term" value="F:structural molecule activity"/>
    <property type="evidence" value="ECO:0007669"/>
    <property type="project" value="InterPro"/>
</dbReference>
<dbReference type="NCBIfam" id="TIGR02550">
    <property type="entry name" value="flagell_flgL"/>
    <property type="match status" value="1"/>
</dbReference>
<dbReference type="PANTHER" id="PTHR42792:SF1">
    <property type="entry name" value="FLAGELLAR HOOK-ASSOCIATED PROTEIN 3"/>
    <property type="match status" value="1"/>
</dbReference>
<dbReference type="Proteomes" id="UP000181956">
    <property type="component" value="Chromosome I"/>
</dbReference>
<dbReference type="GO" id="GO:0071973">
    <property type="term" value="P:bacterial-type flagellum-dependent cell motility"/>
    <property type="evidence" value="ECO:0007669"/>
    <property type="project" value="InterPro"/>
</dbReference>
<dbReference type="GO" id="GO:0009424">
    <property type="term" value="C:bacterial-type flagellum hook"/>
    <property type="evidence" value="ECO:0007669"/>
    <property type="project" value="InterPro"/>
</dbReference>
<reference evidence="3" key="1">
    <citation type="submission" date="2016-10" db="EMBL/GenBank/DDBJ databases">
        <authorList>
            <person name="Varghese N."/>
            <person name="Submissions S."/>
        </authorList>
    </citation>
    <scope>NUCLEOTIDE SEQUENCE [LARGE SCALE GENOMIC DNA]</scope>
    <source>
        <strain evidence="3">DSM 21772</strain>
    </source>
</reference>
<evidence type="ECO:0000313" key="2">
    <source>
        <dbReference type="EMBL" id="SDS92632.1"/>
    </source>
</evidence>
<evidence type="ECO:0000313" key="3">
    <source>
        <dbReference type="Proteomes" id="UP000181956"/>
    </source>
</evidence>
<sequence length="294" mass="31394">MITRVTQQTSMLAAQRNLQSSAAQLAKLQDQAMTRKAFSRASEDPSGAADALRIRAQQRANDQHSRNIDNGLGWVTTLDSTLTEVNDLMKRVRDLTVQGANDGSLSPTAKEAIAVELVGLKDQLLGLANTQYLGRSVFAGSSSAGAAFNPDFSFTGTPGSTVDRRIGPDSTVRVDSDGLAVFGEGATSVFALIEGIAADLRGGTNIGSRLADIDQSMTAIRTEHSAVGSRHAVIMRAEEAVMDKTVNFEAQRAGVEDIEISRIILDLKAQEITYQAALGVTARVLQPTLMDFLR</sequence>
<keyword evidence="2" id="KW-0282">Flagellum</keyword>
<dbReference type="EMBL" id="LT629742">
    <property type="protein sequence ID" value="SDS92632.1"/>
    <property type="molecule type" value="Genomic_DNA"/>
</dbReference>
<gene>
    <name evidence="2" type="ORF">SAMN04489834_2451</name>
</gene>
<accession>A0A1H1W6M9</accession>
<dbReference type="PANTHER" id="PTHR42792">
    <property type="entry name" value="FLAGELLIN"/>
    <property type="match status" value="1"/>
</dbReference>
<dbReference type="InterPro" id="IPR013384">
    <property type="entry name" value="Flagell_FlgL"/>
</dbReference>
<keyword evidence="3" id="KW-1185">Reference proteome</keyword>
<dbReference type="Gene3D" id="1.20.1330.10">
    <property type="entry name" value="f41 fragment of flagellin, N-terminal domain"/>
    <property type="match status" value="1"/>
</dbReference>